<accession>A0A8X6M8Y4</accession>
<reference evidence="2" key="1">
    <citation type="submission" date="2020-08" db="EMBL/GenBank/DDBJ databases">
        <title>Multicomponent nature underlies the extraordinary mechanical properties of spider dragline silk.</title>
        <authorList>
            <person name="Kono N."/>
            <person name="Nakamura H."/>
            <person name="Mori M."/>
            <person name="Yoshida Y."/>
            <person name="Ohtoshi R."/>
            <person name="Malay A.D."/>
            <person name="Moran D.A.P."/>
            <person name="Tomita M."/>
            <person name="Numata K."/>
            <person name="Arakawa K."/>
        </authorList>
    </citation>
    <scope>NUCLEOTIDE SEQUENCE</scope>
</reference>
<evidence type="ECO:0000256" key="1">
    <source>
        <dbReference type="SAM" id="MobiDB-lite"/>
    </source>
</evidence>
<keyword evidence="3" id="KW-1185">Reference proteome</keyword>
<protein>
    <submittedName>
        <fullName evidence="2">Uncharacterized protein</fullName>
    </submittedName>
</protein>
<feature type="region of interest" description="Disordered" evidence="1">
    <location>
        <begin position="1"/>
        <end position="41"/>
    </location>
</feature>
<sequence>MHRVPRGHSIQGTNSDNAVRRTKGQHGHLDGSFQTEDQKPSPFPFRLFIRPISTEELINLIQVHMIGFDSYSLHWNTTESSGLNLFI</sequence>
<evidence type="ECO:0000313" key="3">
    <source>
        <dbReference type="Proteomes" id="UP000886998"/>
    </source>
</evidence>
<comment type="caution">
    <text evidence="2">The sequence shown here is derived from an EMBL/GenBank/DDBJ whole genome shotgun (WGS) entry which is preliminary data.</text>
</comment>
<gene>
    <name evidence="2" type="ORF">TNIN_461861</name>
</gene>
<proteinExistence type="predicted"/>
<name>A0A8X6M8Y4_9ARAC</name>
<organism evidence="2 3">
    <name type="scientific">Trichonephila inaurata madagascariensis</name>
    <dbReference type="NCBI Taxonomy" id="2747483"/>
    <lineage>
        <taxon>Eukaryota</taxon>
        <taxon>Metazoa</taxon>
        <taxon>Ecdysozoa</taxon>
        <taxon>Arthropoda</taxon>
        <taxon>Chelicerata</taxon>
        <taxon>Arachnida</taxon>
        <taxon>Araneae</taxon>
        <taxon>Araneomorphae</taxon>
        <taxon>Entelegynae</taxon>
        <taxon>Araneoidea</taxon>
        <taxon>Nephilidae</taxon>
        <taxon>Trichonephila</taxon>
        <taxon>Trichonephila inaurata</taxon>
    </lineage>
</organism>
<dbReference type="AlphaFoldDB" id="A0A8X6M8Y4"/>
<dbReference type="EMBL" id="BMAV01024366">
    <property type="protein sequence ID" value="GFS32646.1"/>
    <property type="molecule type" value="Genomic_DNA"/>
</dbReference>
<evidence type="ECO:0000313" key="2">
    <source>
        <dbReference type="EMBL" id="GFS32646.1"/>
    </source>
</evidence>
<dbReference type="Proteomes" id="UP000886998">
    <property type="component" value="Unassembled WGS sequence"/>
</dbReference>